<proteinExistence type="predicted"/>
<keyword evidence="1" id="KW-0560">Oxidoreductase</keyword>
<dbReference type="Proteomes" id="UP001168167">
    <property type="component" value="Unassembled WGS sequence"/>
</dbReference>
<accession>A0ABT7QLB8</accession>
<dbReference type="PANTHER" id="PTHR13847">
    <property type="entry name" value="SARCOSINE DEHYDROGENASE-RELATED"/>
    <property type="match status" value="1"/>
</dbReference>
<dbReference type="PANTHER" id="PTHR13847:SF287">
    <property type="entry name" value="FAD-DEPENDENT OXIDOREDUCTASE DOMAIN-CONTAINING PROTEIN 1"/>
    <property type="match status" value="1"/>
</dbReference>
<gene>
    <name evidence="3" type="ORF">NQX30_03535</name>
</gene>
<dbReference type="SUPFAM" id="SSF51905">
    <property type="entry name" value="FAD/NAD(P)-binding domain"/>
    <property type="match status" value="1"/>
</dbReference>
<evidence type="ECO:0000313" key="4">
    <source>
        <dbReference type="Proteomes" id="UP001168167"/>
    </source>
</evidence>
<reference evidence="3" key="2">
    <citation type="journal article" date="2023" name="Microbiome">
        <title>Synthase-selected sorting approach identifies a beta-lactone synthase in a nudibranch symbiotic bacterium.</title>
        <authorList>
            <person name="Dzunkova M."/>
            <person name="La Clair J.J."/>
            <person name="Tyml T."/>
            <person name="Doud D."/>
            <person name="Schulz F."/>
            <person name="Piquer-Esteban S."/>
            <person name="Porcel Sanchis D."/>
            <person name="Osborn A."/>
            <person name="Robinson D."/>
            <person name="Louie K.B."/>
            <person name="Bowen B.P."/>
            <person name="Bowers R.M."/>
            <person name="Lee J."/>
            <person name="Arnau V."/>
            <person name="Diaz-Villanueva W."/>
            <person name="Stepanauskas R."/>
            <person name="Gosliner T."/>
            <person name="Date S.V."/>
            <person name="Northen T.R."/>
            <person name="Cheng J.F."/>
            <person name="Burkart M.D."/>
            <person name="Woyke T."/>
        </authorList>
    </citation>
    <scope>NUCLEOTIDE SEQUENCE</scope>
    <source>
        <strain evidence="3">Df01</strain>
    </source>
</reference>
<dbReference type="EMBL" id="JANQAO010000002">
    <property type="protein sequence ID" value="MDM5147442.1"/>
    <property type="molecule type" value="Genomic_DNA"/>
</dbReference>
<dbReference type="Pfam" id="PF01266">
    <property type="entry name" value="DAO"/>
    <property type="match status" value="1"/>
</dbReference>
<protein>
    <submittedName>
        <fullName evidence="3">FAD-binding oxidoreductase</fullName>
    </submittedName>
</protein>
<evidence type="ECO:0000259" key="2">
    <source>
        <dbReference type="Pfam" id="PF01266"/>
    </source>
</evidence>
<keyword evidence="4" id="KW-1185">Reference proteome</keyword>
<reference evidence="3" key="1">
    <citation type="submission" date="2022-08" db="EMBL/GenBank/DDBJ databases">
        <authorList>
            <person name="Dzunkova M."/>
            <person name="La Clair J."/>
            <person name="Tyml T."/>
            <person name="Doud D."/>
            <person name="Schulz F."/>
            <person name="Piquer S."/>
            <person name="Porcel Sanchis D."/>
            <person name="Osborn A."/>
            <person name="Robinson D."/>
            <person name="Louie K.B."/>
            <person name="Bowen B.P."/>
            <person name="Bowers R."/>
            <person name="Lee J."/>
            <person name="Arnau Llombart V."/>
            <person name="Diaz Villanueva W."/>
            <person name="Gosliner T."/>
            <person name="Northen T."/>
            <person name="Cheng J.-F."/>
            <person name="Burkart M.D."/>
            <person name="Woyke T."/>
        </authorList>
    </citation>
    <scope>NUCLEOTIDE SEQUENCE</scope>
    <source>
        <strain evidence="3">Df01</strain>
    </source>
</reference>
<feature type="domain" description="FAD dependent oxidoreductase" evidence="2">
    <location>
        <begin position="10"/>
        <end position="217"/>
    </location>
</feature>
<dbReference type="InterPro" id="IPR036188">
    <property type="entry name" value="FAD/NAD-bd_sf"/>
</dbReference>
<organism evidence="3 4">
    <name type="scientific">Candidatus Doriopsillibacter californiensis</name>
    <dbReference type="NCBI Taxonomy" id="2970740"/>
    <lineage>
        <taxon>Bacteria</taxon>
        <taxon>Pseudomonadati</taxon>
        <taxon>Pseudomonadota</taxon>
        <taxon>Gammaproteobacteria</taxon>
        <taxon>Candidatus Tethybacterales</taxon>
        <taxon>Candidatus Persebacteraceae</taxon>
        <taxon>Candidatus Doriopsillibacter</taxon>
    </lineage>
</organism>
<comment type="caution">
    <text evidence="3">The sequence shown here is derived from an EMBL/GenBank/DDBJ whole genome shotgun (WGS) entry which is preliminary data.</text>
</comment>
<name>A0ABT7QLB8_9GAMM</name>
<dbReference type="Gene3D" id="3.30.9.10">
    <property type="entry name" value="D-Amino Acid Oxidase, subunit A, domain 2"/>
    <property type="match status" value="1"/>
</dbReference>
<evidence type="ECO:0000256" key="1">
    <source>
        <dbReference type="ARBA" id="ARBA00023002"/>
    </source>
</evidence>
<evidence type="ECO:0000313" key="3">
    <source>
        <dbReference type="EMBL" id="MDM5147442.1"/>
    </source>
</evidence>
<sequence>MNNSIPAHARIVIIGAGIHGLSVAAHLKTAADVVIVDKSTIGAGASGIACGVVRNNYYQPAMRELMAHSVGVWESDPEAFSYHSVGYLQISMESMREQVRGIAKEQADIGYESKFIEGAEQTRQYMKQIYPDWRAEGVTSVLHEKRGGYANNKASIQGLAQKACANGATIIENTAVVGLDTDSSGAVRTVRTTRGNIDCEQVVIAVGPWVYECWKMLELPQCIPVAAGGTSEERAMWRYWSLQEGTLGVAPDFLTDASGGLPPVVHVDSDAALRSIVDGHIITEKPWGIYYKPDFHFNGVQGGAAPHEVLRNAVDVSVDPYGPDSPEFIVGEDFAEMWMSALAHCQERFSTEWSQYRREPSGGIGCFTPDNFPVFDRIGGDNVYFIADSNHGYKMIGVGALVAAELQGDEQQLLKPFRFSRFAEGQTHPVSNSPFPWS</sequence>
<dbReference type="InterPro" id="IPR006076">
    <property type="entry name" value="FAD-dep_OxRdtase"/>
</dbReference>
<dbReference type="Gene3D" id="3.50.50.60">
    <property type="entry name" value="FAD/NAD(P)-binding domain"/>
    <property type="match status" value="1"/>
</dbReference>